<name>A0A6A9QWZ5_SULME</name>
<protein>
    <submittedName>
        <fullName evidence="2">Uncharacterized protein</fullName>
    </submittedName>
</protein>
<evidence type="ECO:0000256" key="1">
    <source>
        <dbReference type="SAM" id="Phobius"/>
    </source>
</evidence>
<keyword evidence="1" id="KW-0472">Membrane</keyword>
<dbReference type="SUPFAM" id="SSF101576">
    <property type="entry name" value="Supernatant protein factor (SPF), C-terminal domain"/>
    <property type="match status" value="1"/>
</dbReference>
<keyword evidence="3" id="KW-1185">Reference proteome</keyword>
<keyword evidence="1" id="KW-0812">Transmembrane</keyword>
<dbReference type="OrthoDB" id="380588at2157"/>
<keyword evidence="1" id="KW-1133">Transmembrane helix</keyword>
<comment type="caution">
    <text evidence="2">The sequence shown here is derived from an EMBL/GenBank/DDBJ whole genome shotgun (WGS) entry which is preliminary data.</text>
</comment>
<dbReference type="RefSeq" id="WP_054838784.1">
    <property type="nucleotide sequence ID" value="NZ_BBBY01000018.1"/>
</dbReference>
<proteinExistence type="predicted"/>
<dbReference type="EMBL" id="WGGD01000005">
    <property type="protein sequence ID" value="MUN29562.1"/>
    <property type="molecule type" value="Genomic_DNA"/>
</dbReference>
<evidence type="ECO:0000313" key="3">
    <source>
        <dbReference type="Proteomes" id="UP000470772"/>
    </source>
</evidence>
<dbReference type="Proteomes" id="UP000470772">
    <property type="component" value="Unassembled WGS sequence"/>
</dbReference>
<sequence>MNNRRGLVGKLVGVIILILAIGAILFVVPIPHTVSYNISKEIPAGKEYDFSLDIPKGSTVYINLSVSGGVNTIFFNIVSPNGSVTRIGLVNSMSYQFTSYGGDYTFQINNGISLFTKNVTGTMVIHEDTPLLSYDTLAQKI</sequence>
<feature type="transmembrane region" description="Helical" evidence="1">
    <location>
        <begin position="7"/>
        <end position="30"/>
    </location>
</feature>
<dbReference type="AlphaFoldDB" id="A0A6A9QWZ5"/>
<dbReference type="InterPro" id="IPR036598">
    <property type="entry name" value="GOLD_dom_sf"/>
</dbReference>
<organism evidence="2 3">
    <name type="scientific">Sulfuracidifex metallicus DSM 6482 = JCM 9184</name>
    <dbReference type="NCBI Taxonomy" id="523847"/>
    <lineage>
        <taxon>Archaea</taxon>
        <taxon>Thermoproteota</taxon>
        <taxon>Thermoprotei</taxon>
        <taxon>Sulfolobales</taxon>
        <taxon>Sulfolobaceae</taxon>
        <taxon>Sulfuracidifex</taxon>
    </lineage>
</organism>
<gene>
    <name evidence="2" type="ORF">GC250_08955</name>
</gene>
<accession>A0A6A9QWZ5</accession>
<evidence type="ECO:0000313" key="2">
    <source>
        <dbReference type="EMBL" id="MUN29562.1"/>
    </source>
</evidence>
<reference evidence="2 3" key="1">
    <citation type="submission" date="2019-10" db="EMBL/GenBank/DDBJ databases">
        <title>Sequencing and Assembly of Multiple Reported Metal-Biooxidizing Members of the Extremely Thermoacidophilic Archaeal Family Sulfolobaceae.</title>
        <authorList>
            <person name="Counts J.A."/>
            <person name="Kelly R.M."/>
        </authorList>
    </citation>
    <scope>NUCLEOTIDE SEQUENCE [LARGE SCALE GENOMIC DNA]</scope>
    <source>
        <strain evidence="2 3">DSM 6482</strain>
    </source>
</reference>